<evidence type="ECO:0000256" key="1">
    <source>
        <dbReference type="SAM" id="Coils"/>
    </source>
</evidence>
<dbReference type="EMBL" id="MU805946">
    <property type="protein sequence ID" value="KAJ3844825.1"/>
    <property type="molecule type" value="Genomic_DNA"/>
</dbReference>
<evidence type="ECO:0000256" key="3">
    <source>
        <dbReference type="SAM" id="Phobius"/>
    </source>
</evidence>
<protein>
    <submittedName>
        <fullName evidence="4">Uncharacterized protein</fullName>
    </submittedName>
</protein>
<gene>
    <name evidence="4" type="ORF">F5878DRAFT_601017</name>
</gene>
<feature type="compositionally biased region" description="Acidic residues" evidence="2">
    <location>
        <begin position="1"/>
        <end position="13"/>
    </location>
</feature>
<sequence length="462" mass="51095">MSRDEFEEWEDISDSGQTDELPSRSSSLPVISKSPRQSPRKRKSGYRSGTRPIRNVSAPIQAGTRDSRRSRDEWSTGAVDLIKFTIRYIVDVIGGGIHLLRFPLSVLLFLILFTFIMGRISSMIKTALQPLCIVPGISSSALCRNNDIPRSGNKRAPASPRWADYPGLMKAEYSTFEKLLDDSVGGSGLSLDIKKAEMATADLATLVKFSKLTSKELIAESLLEFVQDARRTGRGLQRLGSKVGGAVDQIIAVNDYAANSIAAAQASPPSILYSIIPFYSTTTTEEIVLHTFVNAMGVLSSTIGRLIVEAEVQLSNLERMEERLSVLRELVAREDSSVSSAKSELLSDMWSRIRAMVGADKQVLKGYDDRLKLLKDLGEYRKQALAHVVSALQALRALSDDMEDMRERVSGPELAGFHIPVEVHLNSINLGLQRMKESRVKARQKEEETIKRVLGAEHFANL</sequence>
<evidence type="ECO:0000313" key="4">
    <source>
        <dbReference type="EMBL" id="KAJ3844825.1"/>
    </source>
</evidence>
<name>A0AA38PLH5_9AGAR</name>
<keyword evidence="3" id="KW-0812">Transmembrane</keyword>
<reference evidence="4" key="1">
    <citation type="submission" date="2022-08" db="EMBL/GenBank/DDBJ databases">
        <authorList>
            <consortium name="DOE Joint Genome Institute"/>
            <person name="Min B."/>
            <person name="Riley R."/>
            <person name="Sierra-Patev S."/>
            <person name="Naranjo-Ortiz M."/>
            <person name="Looney B."/>
            <person name="Konkel Z."/>
            <person name="Slot J.C."/>
            <person name="Sakamoto Y."/>
            <person name="Steenwyk J.L."/>
            <person name="Rokas A."/>
            <person name="Carro J."/>
            <person name="Camarero S."/>
            <person name="Ferreira P."/>
            <person name="Molpeceres G."/>
            <person name="Ruiz-Duenas F.J."/>
            <person name="Serrano A."/>
            <person name="Henrissat B."/>
            <person name="Drula E."/>
            <person name="Hughes K.W."/>
            <person name="Mata J.L."/>
            <person name="Ishikawa N.K."/>
            <person name="Vargas-Isla R."/>
            <person name="Ushijima S."/>
            <person name="Smith C.A."/>
            <person name="Ahrendt S."/>
            <person name="Andreopoulos W."/>
            <person name="He G."/>
            <person name="Labutti K."/>
            <person name="Lipzen A."/>
            <person name="Ng V."/>
            <person name="Sandor L."/>
            <person name="Barry K."/>
            <person name="Martinez A.T."/>
            <person name="Xiao Y."/>
            <person name="Gibbons J.G."/>
            <person name="Terashima K."/>
            <person name="Hibbett D.S."/>
            <person name="Grigoriev I.V."/>
        </authorList>
    </citation>
    <scope>NUCLEOTIDE SEQUENCE</scope>
    <source>
        <strain evidence="4">TFB9207</strain>
    </source>
</reference>
<keyword evidence="5" id="KW-1185">Reference proteome</keyword>
<keyword evidence="1" id="KW-0175">Coiled coil</keyword>
<evidence type="ECO:0000313" key="5">
    <source>
        <dbReference type="Proteomes" id="UP001163846"/>
    </source>
</evidence>
<evidence type="ECO:0000256" key="2">
    <source>
        <dbReference type="SAM" id="MobiDB-lite"/>
    </source>
</evidence>
<keyword evidence="3" id="KW-0472">Membrane</keyword>
<dbReference type="AlphaFoldDB" id="A0AA38PLH5"/>
<accession>A0AA38PLH5</accession>
<feature type="coiled-coil region" evidence="1">
    <location>
        <begin position="307"/>
        <end position="337"/>
    </location>
</feature>
<feature type="transmembrane region" description="Helical" evidence="3">
    <location>
        <begin position="100"/>
        <end position="118"/>
    </location>
</feature>
<organism evidence="4 5">
    <name type="scientific">Lentinula raphanica</name>
    <dbReference type="NCBI Taxonomy" id="153919"/>
    <lineage>
        <taxon>Eukaryota</taxon>
        <taxon>Fungi</taxon>
        <taxon>Dikarya</taxon>
        <taxon>Basidiomycota</taxon>
        <taxon>Agaricomycotina</taxon>
        <taxon>Agaricomycetes</taxon>
        <taxon>Agaricomycetidae</taxon>
        <taxon>Agaricales</taxon>
        <taxon>Marasmiineae</taxon>
        <taxon>Omphalotaceae</taxon>
        <taxon>Lentinula</taxon>
    </lineage>
</organism>
<feature type="compositionally biased region" description="Polar residues" evidence="2">
    <location>
        <begin position="14"/>
        <end position="37"/>
    </location>
</feature>
<comment type="caution">
    <text evidence="4">The sequence shown here is derived from an EMBL/GenBank/DDBJ whole genome shotgun (WGS) entry which is preliminary data.</text>
</comment>
<dbReference type="Proteomes" id="UP001163846">
    <property type="component" value="Unassembled WGS sequence"/>
</dbReference>
<keyword evidence="3" id="KW-1133">Transmembrane helix</keyword>
<proteinExistence type="predicted"/>
<feature type="region of interest" description="Disordered" evidence="2">
    <location>
        <begin position="1"/>
        <end position="71"/>
    </location>
</feature>